<organism evidence="4 5">
    <name type="scientific">Palleronia caenipelagi</name>
    <dbReference type="NCBI Taxonomy" id="2489174"/>
    <lineage>
        <taxon>Bacteria</taxon>
        <taxon>Pseudomonadati</taxon>
        <taxon>Pseudomonadota</taxon>
        <taxon>Alphaproteobacteria</taxon>
        <taxon>Rhodobacterales</taxon>
        <taxon>Roseobacteraceae</taxon>
        <taxon>Palleronia</taxon>
    </lineage>
</organism>
<dbReference type="Proteomes" id="UP000318590">
    <property type="component" value="Unassembled WGS sequence"/>
</dbReference>
<dbReference type="CDD" id="cd16320">
    <property type="entry name" value="MraZ_N"/>
    <property type="match status" value="1"/>
</dbReference>
<protein>
    <recommendedName>
        <fullName evidence="3">SpoVT-AbrB domain-containing protein</fullName>
    </recommendedName>
</protein>
<sequence length="246" mass="27201">MSKTKTEAEASYRHSTNCFFDHIGKRVGPYPQAVRAAGPGNGIDGGDPDSGSSSGRRFPFPYHQRIDWGRAGQGAFSVVDVFIGSHENKIDSKGRLSIPADFRKILDKRDPDRDAEELPRFVLLFGAGFRDYLEAVPMARLAQVHRQIKRLPPGDPRRKALERLYYQDAQRFVLDDTGRIVLPARARAVLGGAERALVVGCGEIFYIQPFTDDSDPLPEADSSIGYDPATDPSAYLSGDFDDEPDL</sequence>
<dbReference type="GO" id="GO:0000976">
    <property type="term" value="F:transcription cis-regulatory region binding"/>
    <property type="evidence" value="ECO:0007669"/>
    <property type="project" value="TreeGrafter"/>
</dbReference>
<dbReference type="EMBL" id="VFSV01000024">
    <property type="protein sequence ID" value="TRD17348.1"/>
    <property type="molecule type" value="Genomic_DNA"/>
</dbReference>
<dbReference type="GO" id="GO:0003700">
    <property type="term" value="F:DNA-binding transcription factor activity"/>
    <property type="evidence" value="ECO:0007669"/>
    <property type="project" value="InterPro"/>
</dbReference>
<dbReference type="InterPro" id="IPR007159">
    <property type="entry name" value="SpoVT-AbrB_dom"/>
</dbReference>
<feature type="domain" description="SpoVT-AbrB" evidence="3">
    <location>
        <begin position="85"/>
        <end position="140"/>
    </location>
</feature>
<feature type="domain" description="SpoVT-AbrB" evidence="3">
    <location>
        <begin position="169"/>
        <end position="212"/>
    </location>
</feature>
<feature type="region of interest" description="Disordered" evidence="2">
    <location>
        <begin position="216"/>
        <end position="246"/>
    </location>
</feature>
<evidence type="ECO:0000313" key="5">
    <source>
        <dbReference type="Proteomes" id="UP000318590"/>
    </source>
</evidence>
<evidence type="ECO:0000313" key="4">
    <source>
        <dbReference type="EMBL" id="TRD17348.1"/>
    </source>
</evidence>
<dbReference type="PANTHER" id="PTHR34701">
    <property type="entry name" value="TRANSCRIPTIONAL REGULATOR MRAZ"/>
    <property type="match status" value="1"/>
</dbReference>
<evidence type="ECO:0000256" key="1">
    <source>
        <dbReference type="PROSITE-ProRule" id="PRU01076"/>
    </source>
</evidence>
<dbReference type="PANTHER" id="PTHR34701:SF1">
    <property type="entry name" value="TRANSCRIPTIONAL REGULATOR MRAZ"/>
    <property type="match status" value="1"/>
</dbReference>
<dbReference type="PROSITE" id="PS51740">
    <property type="entry name" value="SPOVT_ABRB"/>
    <property type="match status" value="2"/>
</dbReference>
<dbReference type="InterPro" id="IPR035642">
    <property type="entry name" value="MraZ_N"/>
</dbReference>
<keyword evidence="1" id="KW-0238">DNA-binding</keyword>
<proteinExistence type="predicted"/>
<reference evidence="4 5" key="1">
    <citation type="submission" date="2019-06" db="EMBL/GenBank/DDBJ databases">
        <title>Paenimaribius caenipelagi gen. nov., sp. nov., isolated from a tidal flat.</title>
        <authorList>
            <person name="Yoon J.-H."/>
        </authorList>
    </citation>
    <scope>NUCLEOTIDE SEQUENCE [LARGE SCALE GENOMIC DNA]</scope>
    <source>
        <strain evidence="4 5">JBTF-M29</strain>
    </source>
</reference>
<dbReference type="InterPro" id="IPR038619">
    <property type="entry name" value="MraZ_sf"/>
</dbReference>
<evidence type="ECO:0000256" key="2">
    <source>
        <dbReference type="SAM" id="MobiDB-lite"/>
    </source>
</evidence>
<dbReference type="InterPro" id="IPR037914">
    <property type="entry name" value="SpoVT-AbrB_sf"/>
</dbReference>
<feature type="region of interest" description="Disordered" evidence="2">
    <location>
        <begin position="30"/>
        <end position="56"/>
    </location>
</feature>
<name>A0A547PT98_9RHOB</name>
<dbReference type="GO" id="GO:2000143">
    <property type="term" value="P:negative regulation of DNA-templated transcription initiation"/>
    <property type="evidence" value="ECO:0007669"/>
    <property type="project" value="TreeGrafter"/>
</dbReference>
<dbReference type="SUPFAM" id="SSF89447">
    <property type="entry name" value="AbrB/MazE/MraZ-like"/>
    <property type="match status" value="1"/>
</dbReference>
<gene>
    <name evidence="4" type="ORF">FEV53_12980</name>
</gene>
<dbReference type="OrthoDB" id="9807753at2"/>
<keyword evidence="5" id="KW-1185">Reference proteome</keyword>
<dbReference type="AlphaFoldDB" id="A0A547PT98"/>
<dbReference type="Gene3D" id="3.40.1550.20">
    <property type="entry name" value="Transcriptional regulator MraZ domain"/>
    <property type="match status" value="1"/>
</dbReference>
<accession>A0A547PT98</accession>
<comment type="caution">
    <text evidence="4">The sequence shown here is derived from an EMBL/GenBank/DDBJ whole genome shotgun (WGS) entry which is preliminary data.</text>
</comment>
<dbReference type="InterPro" id="IPR003444">
    <property type="entry name" value="MraZ"/>
</dbReference>
<evidence type="ECO:0000259" key="3">
    <source>
        <dbReference type="PROSITE" id="PS51740"/>
    </source>
</evidence>